<feature type="chain" id="PRO_5041276192" evidence="2">
    <location>
        <begin position="19"/>
        <end position="191"/>
    </location>
</feature>
<sequence>MEIFVCAICVLMLLSCASEPCDEEVLESNNASYLWSWLLDPARLVIFAVSLFIITLGSRRAVHLDKTGSDSETDGVHTLNNWHIILLPSVGSLTLIVFFYFFDFIQFIFTVITTFVSLIALYNLLHPTIENLQIHCKDSVFATSQSLQKAVTLLISGGVAGLWVATGHWFYLDGERNRLREHDLCVPNTER</sequence>
<feature type="transmembrane region" description="Helical" evidence="1">
    <location>
        <begin position="151"/>
        <end position="171"/>
    </location>
</feature>
<dbReference type="GO" id="GO:0006465">
    <property type="term" value="P:signal peptide processing"/>
    <property type="evidence" value="ECO:0007669"/>
    <property type="project" value="TreeGrafter"/>
</dbReference>
<dbReference type="PANTHER" id="PTHR12174">
    <property type="entry name" value="SIGNAL PEPTIDE PEPTIDASE"/>
    <property type="match status" value="1"/>
</dbReference>
<dbReference type="Proteomes" id="UP001174909">
    <property type="component" value="Unassembled WGS sequence"/>
</dbReference>
<evidence type="ECO:0000313" key="3">
    <source>
        <dbReference type="EMBL" id="CAI8023492.1"/>
    </source>
</evidence>
<keyword evidence="2" id="KW-0732">Signal</keyword>
<evidence type="ECO:0000256" key="2">
    <source>
        <dbReference type="SAM" id="SignalP"/>
    </source>
</evidence>
<proteinExistence type="predicted"/>
<dbReference type="AlphaFoldDB" id="A0AA35S793"/>
<keyword evidence="4" id="KW-1185">Reference proteome</keyword>
<dbReference type="PANTHER" id="PTHR12174:SF22">
    <property type="entry name" value="SIGNAL PEPTIDE PEPTIDASE-LIKE 3"/>
    <property type="match status" value="1"/>
</dbReference>
<dbReference type="GO" id="GO:0098553">
    <property type="term" value="C:lumenal side of endoplasmic reticulum membrane"/>
    <property type="evidence" value="ECO:0007669"/>
    <property type="project" value="TreeGrafter"/>
</dbReference>
<evidence type="ECO:0000313" key="4">
    <source>
        <dbReference type="Proteomes" id="UP001174909"/>
    </source>
</evidence>
<dbReference type="InterPro" id="IPR007369">
    <property type="entry name" value="Peptidase_A22B_SPP"/>
</dbReference>
<organism evidence="3 4">
    <name type="scientific">Geodia barretti</name>
    <name type="common">Barrett's horny sponge</name>
    <dbReference type="NCBI Taxonomy" id="519541"/>
    <lineage>
        <taxon>Eukaryota</taxon>
        <taxon>Metazoa</taxon>
        <taxon>Porifera</taxon>
        <taxon>Demospongiae</taxon>
        <taxon>Heteroscleromorpha</taxon>
        <taxon>Tetractinellida</taxon>
        <taxon>Astrophorina</taxon>
        <taxon>Geodiidae</taxon>
        <taxon>Geodia</taxon>
    </lineage>
</organism>
<feature type="transmembrane region" description="Helical" evidence="1">
    <location>
        <begin position="42"/>
        <end position="62"/>
    </location>
</feature>
<keyword evidence="1" id="KW-0812">Transmembrane</keyword>
<dbReference type="Pfam" id="PF04258">
    <property type="entry name" value="Peptidase_A22B"/>
    <property type="match status" value="1"/>
</dbReference>
<reference evidence="3" key="1">
    <citation type="submission" date="2023-03" db="EMBL/GenBank/DDBJ databases">
        <authorList>
            <person name="Steffen K."/>
            <person name="Cardenas P."/>
        </authorList>
    </citation>
    <scope>NUCLEOTIDE SEQUENCE</scope>
</reference>
<dbReference type="GO" id="GO:0098554">
    <property type="term" value="C:cytoplasmic side of endoplasmic reticulum membrane"/>
    <property type="evidence" value="ECO:0007669"/>
    <property type="project" value="TreeGrafter"/>
</dbReference>
<feature type="signal peptide" evidence="2">
    <location>
        <begin position="1"/>
        <end position="18"/>
    </location>
</feature>
<accession>A0AA35S793</accession>
<dbReference type="GO" id="GO:0042500">
    <property type="term" value="F:aspartic endopeptidase activity, intramembrane cleaving"/>
    <property type="evidence" value="ECO:0007669"/>
    <property type="project" value="InterPro"/>
</dbReference>
<feature type="transmembrane region" description="Helical" evidence="1">
    <location>
        <begin position="82"/>
        <end position="101"/>
    </location>
</feature>
<keyword evidence="1" id="KW-0472">Membrane</keyword>
<dbReference type="GO" id="GO:0030660">
    <property type="term" value="C:Golgi-associated vesicle membrane"/>
    <property type="evidence" value="ECO:0007669"/>
    <property type="project" value="TreeGrafter"/>
</dbReference>
<feature type="transmembrane region" description="Helical" evidence="1">
    <location>
        <begin position="107"/>
        <end position="125"/>
    </location>
</feature>
<dbReference type="GO" id="GO:0033619">
    <property type="term" value="P:membrane protein proteolysis"/>
    <property type="evidence" value="ECO:0007669"/>
    <property type="project" value="TreeGrafter"/>
</dbReference>
<gene>
    <name evidence="3" type="ORF">GBAR_LOCUS13719</name>
</gene>
<dbReference type="EMBL" id="CASHTH010002007">
    <property type="protein sequence ID" value="CAI8023492.1"/>
    <property type="molecule type" value="Genomic_DNA"/>
</dbReference>
<evidence type="ECO:0000256" key="1">
    <source>
        <dbReference type="SAM" id="Phobius"/>
    </source>
</evidence>
<name>A0AA35S793_GEOBA</name>
<keyword evidence="1" id="KW-1133">Transmembrane helix</keyword>
<protein>
    <submittedName>
        <fullName evidence="3">Signal peptide peptidase-like 3</fullName>
    </submittedName>
</protein>
<comment type="caution">
    <text evidence="3">The sequence shown here is derived from an EMBL/GenBank/DDBJ whole genome shotgun (WGS) entry which is preliminary data.</text>
</comment>